<name>A0A9N9FCK3_9GLOM</name>
<feature type="transmembrane region" description="Helical" evidence="5">
    <location>
        <begin position="140"/>
        <end position="160"/>
    </location>
</feature>
<evidence type="ECO:0000256" key="3">
    <source>
        <dbReference type="ARBA" id="ARBA00022989"/>
    </source>
</evidence>
<protein>
    <submittedName>
        <fullName evidence="7">1284_t:CDS:1</fullName>
    </submittedName>
</protein>
<dbReference type="AlphaFoldDB" id="A0A9N9FCK3"/>
<dbReference type="OrthoDB" id="410267at2759"/>
<gene>
    <name evidence="7" type="ORF">DEBURN_LOCUS5838</name>
</gene>
<evidence type="ECO:0000313" key="7">
    <source>
        <dbReference type="EMBL" id="CAG8524651.1"/>
    </source>
</evidence>
<feature type="transmembrane region" description="Helical" evidence="5">
    <location>
        <begin position="244"/>
        <end position="261"/>
    </location>
</feature>
<feature type="transmembrane region" description="Helical" evidence="5">
    <location>
        <begin position="172"/>
        <end position="194"/>
    </location>
</feature>
<feature type="transmembrane region" description="Helical" evidence="5">
    <location>
        <begin position="47"/>
        <end position="68"/>
    </location>
</feature>
<proteinExistence type="predicted"/>
<sequence>MVSRKIKFGLSYFGALLICSASGTQYLFGTYSTALADKLDFSSVEINTIGSAANYGFFLSGPFFGYIIDNYGTRKTCLVSSFVIFTSYFLLALTYNKILPNGFLLCSLYLLFMGMASAAGYLASLTAVTKNLAAASSKRGIALGAPLGLFGLSAFILSQINSHFFKSNVYGFLIFVAIWTGLGHFIGACFLVIIPPSPVNEVVVISTKMPLIHKSSNGLDDRHELHEQREICGRDLFQNGDARLLFIAILFIGGTGLMYINNVGSIIKSLYLASIVNHQPPSIIQQRIELHRLINFHVSLISIFSCVGRITSGLFSDVAKNIYKLRRLWFIVIAGLLLLIGNVICGFMVKGLNILWIASTLVGLGCGVMFGIAPTITSEWFGVRKFGSNWGFISYAPAIGGQLFNLIFGVNFDYHRKKYYHEECFGSSCYSTAFYFSSAGNVISIFISLGLLFWRHKRDKIRWRWIRETEYVRYIQEEVVEDIMNFERGGGGSCSTSVDNNISNDVNGNTIDPGTFKNKVHVITEEEESEEGQVVIHKQHGIISSDITEATKEDNEGEIQKLKNCEINSGSSNYGSIPPVKQSLNYIH</sequence>
<feature type="transmembrane region" description="Helical" evidence="5">
    <location>
        <begin position="328"/>
        <end position="349"/>
    </location>
</feature>
<dbReference type="PANTHER" id="PTHR21576:SF158">
    <property type="entry name" value="RIBOSOMAL RNA-PROCESSING PROTEIN 12-LIKE CONSERVED DOMAIN-CONTAINING PROTEIN"/>
    <property type="match status" value="1"/>
</dbReference>
<accession>A0A9N9FCK3</accession>
<dbReference type="EMBL" id="CAJVPK010000545">
    <property type="protein sequence ID" value="CAG8524651.1"/>
    <property type="molecule type" value="Genomic_DNA"/>
</dbReference>
<evidence type="ECO:0000256" key="4">
    <source>
        <dbReference type="ARBA" id="ARBA00023136"/>
    </source>
</evidence>
<feature type="transmembrane region" description="Helical" evidence="5">
    <location>
        <begin position="389"/>
        <end position="412"/>
    </location>
</feature>
<dbReference type="InterPro" id="IPR011701">
    <property type="entry name" value="MFS"/>
</dbReference>
<dbReference type="InterPro" id="IPR056555">
    <property type="entry name" value="NFD4_C"/>
</dbReference>
<feature type="transmembrane region" description="Helical" evidence="5">
    <location>
        <begin position="102"/>
        <end position="128"/>
    </location>
</feature>
<evidence type="ECO:0000259" key="6">
    <source>
        <dbReference type="Pfam" id="PF23262"/>
    </source>
</evidence>
<dbReference type="SUPFAM" id="SSF103473">
    <property type="entry name" value="MFS general substrate transporter"/>
    <property type="match status" value="1"/>
</dbReference>
<reference evidence="7" key="1">
    <citation type="submission" date="2021-06" db="EMBL/GenBank/DDBJ databases">
        <authorList>
            <person name="Kallberg Y."/>
            <person name="Tangrot J."/>
            <person name="Rosling A."/>
        </authorList>
    </citation>
    <scope>NUCLEOTIDE SEQUENCE</scope>
    <source>
        <strain evidence="7">AZ414A</strain>
    </source>
</reference>
<dbReference type="Proteomes" id="UP000789706">
    <property type="component" value="Unassembled WGS sequence"/>
</dbReference>
<feature type="transmembrane region" description="Helical" evidence="5">
    <location>
        <begin position="432"/>
        <end position="454"/>
    </location>
</feature>
<dbReference type="Gene3D" id="1.20.1250.20">
    <property type="entry name" value="MFS general substrate transporter like domains"/>
    <property type="match status" value="2"/>
</dbReference>
<feature type="transmembrane region" description="Helical" evidence="5">
    <location>
        <begin position="77"/>
        <end position="96"/>
    </location>
</feature>
<dbReference type="Pfam" id="PF23262">
    <property type="entry name" value="NFD4_C"/>
    <property type="match status" value="1"/>
</dbReference>
<organism evidence="7 8">
    <name type="scientific">Diversispora eburnea</name>
    <dbReference type="NCBI Taxonomy" id="1213867"/>
    <lineage>
        <taxon>Eukaryota</taxon>
        <taxon>Fungi</taxon>
        <taxon>Fungi incertae sedis</taxon>
        <taxon>Mucoromycota</taxon>
        <taxon>Glomeromycotina</taxon>
        <taxon>Glomeromycetes</taxon>
        <taxon>Diversisporales</taxon>
        <taxon>Diversisporaceae</taxon>
        <taxon>Diversispora</taxon>
    </lineage>
</organism>
<dbReference type="PANTHER" id="PTHR21576">
    <property type="entry name" value="UNCHARACTERIZED NODULIN-LIKE PROTEIN"/>
    <property type="match status" value="1"/>
</dbReference>
<evidence type="ECO:0000313" key="8">
    <source>
        <dbReference type="Proteomes" id="UP000789706"/>
    </source>
</evidence>
<dbReference type="GO" id="GO:0016020">
    <property type="term" value="C:membrane"/>
    <property type="evidence" value="ECO:0007669"/>
    <property type="project" value="UniProtKB-SubCell"/>
</dbReference>
<keyword evidence="8" id="KW-1185">Reference proteome</keyword>
<evidence type="ECO:0000256" key="2">
    <source>
        <dbReference type="ARBA" id="ARBA00022692"/>
    </source>
</evidence>
<dbReference type="InterPro" id="IPR036259">
    <property type="entry name" value="MFS_trans_sf"/>
</dbReference>
<dbReference type="Pfam" id="PF07690">
    <property type="entry name" value="MFS_1"/>
    <property type="match status" value="1"/>
</dbReference>
<keyword evidence="4 5" id="KW-0472">Membrane</keyword>
<keyword evidence="2 5" id="KW-0812">Transmembrane</keyword>
<feature type="transmembrane region" description="Helical" evidence="5">
    <location>
        <begin position="296"/>
        <end position="316"/>
    </location>
</feature>
<evidence type="ECO:0000256" key="5">
    <source>
        <dbReference type="SAM" id="Phobius"/>
    </source>
</evidence>
<comment type="subcellular location">
    <subcellularLocation>
        <location evidence="1">Membrane</location>
        <topology evidence="1">Multi-pass membrane protein</topology>
    </subcellularLocation>
</comment>
<dbReference type="GO" id="GO:0022857">
    <property type="term" value="F:transmembrane transporter activity"/>
    <property type="evidence" value="ECO:0007669"/>
    <property type="project" value="InterPro"/>
</dbReference>
<feature type="domain" description="NFD4 C-terminal" evidence="6">
    <location>
        <begin position="298"/>
        <end position="437"/>
    </location>
</feature>
<evidence type="ECO:0000256" key="1">
    <source>
        <dbReference type="ARBA" id="ARBA00004141"/>
    </source>
</evidence>
<keyword evidence="3 5" id="KW-1133">Transmembrane helix</keyword>
<comment type="caution">
    <text evidence="7">The sequence shown here is derived from an EMBL/GenBank/DDBJ whole genome shotgun (WGS) entry which is preliminary data.</text>
</comment>
<feature type="transmembrane region" description="Helical" evidence="5">
    <location>
        <begin position="355"/>
        <end position="377"/>
    </location>
</feature>